<feature type="domain" description="Sec16 central conserved" evidence="2">
    <location>
        <begin position="837"/>
        <end position="914"/>
    </location>
</feature>
<dbReference type="Pfam" id="PF12932">
    <property type="entry name" value="Sec16"/>
    <property type="match status" value="1"/>
</dbReference>
<feature type="compositionally biased region" description="Low complexity" evidence="1">
    <location>
        <begin position="229"/>
        <end position="242"/>
    </location>
</feature>
<feature type="region of interest" description="Disordered" evidence="1">
    <location>
        <begin position="446"/>
        <end position="474"/>
    </location>
</feature>
<dbReference type="GO" id="GO:0012507">
    <property type="term" value="C:ER to Golgi transport vesicle membrane"/>
    <property type="evidence" value="ECO:0007669"/>
    <property type="project" value="TreeGrafter"/>
</dbReference>
<sequence length="998" mass="108074">MFFKGGEVENEETLVPEQQSGICATLGDAFQPSTGPFFSAPQLPDLCTGGVEPRGVGPRPPAPCGVYSQGGGDPAGTTDYTVPQGGGLVMEDEENSEFVQNQEVLPSESDRIPAGFQPVPGLVNPGLHSARNVGAGGGPPRTLATPDSAHHPLRSDSISSNHSSASHSSGSSLRRSQAQMSTFIQQESGKPPTDTPSRFFEQIDSSPLSRDPLHPGKEVESAGRPLYYSQLSQPPALSSPKPTATFQASANSSFEPVRSHGHLAIKAVEVDQAKMVMELNQSTVSAVGQRHGAGPLDISPGNLEQPPDNLENIHVPRPHSSLYPGTGTPEIMARPALEEPHKRPSSRVSGVWVKSESPAATLWAQSELPNFCAGIMLAPAAPAVPAAAKDPAVEVVQPPEDGGKGLNYPAPLGNMENPPQGTEDKVPKIQANPSYATLLVPTPASPTPPVLLARPLQTSPHLPSPERPLRDQGDGQSVAFATPVLLNPDLVTTAQGSVHDQAPLNLATDGRLNPRQVAEASTADPAAPTSPPSSRAPPAAVTTPASNLHPSADGSKDETQNQVFDQPSSSANCELLDFTLHRAPPPNQPVAGTNPAASLPLGAATQNPTPCHTYTTGLYTNDKPGFYLQVTTDVQQQQQQPIAAVTGQQALPPPPPAHDQSKRLVGQGCAEDPYSGRGGREGYASYYPDYYNGQYQYRDAAQWERYDPAAYDPRYRDYRDYDVPYWYYGAYQARDLYREVYTDSQIYRSQQDLTAEAPAQVANTEYTYEYAQSAVHPGYSDYQYRYPSETGWQPEEKAPAPLRPVTPEKFTIPHLCVRFSPGGQLLKVLPNLPSEGQPALVELHSLEVMLQHMPEQEELRRFPGPLVKEETHKVDVINFAQNKATECLRNDELLDKESANLLWELIVLLCRQNGTVIGTDIAELLLREHRSVWLPGKSPNEANLIDFNNDLIPRAEDETCTSLFTDSFLDSNSTESPGKDTERFRELLLFGRKKVKVR</sequence>
<proteinExistence type="predicted"/>
<feature type="compositionally biased region" description="Low complexity" evidence="1">
    <location>
        <begin position="518"/>
        <end position="527"/>
    </location>
</feature>
<feature type="compositionally biased region" description="Polar residues" evidence="1">
    <location>
        <begin position="244"/>
        <end position="254"/>
    </location>
</feature>
<evidence type="ECO:0000256" key="1">
    <source>
        <dbReference type="SAM" id="MobiDB-lite"/>
    </source>
</evidence>
<dbReference type="Proteomes" id="UP000288216">
    <property type="component" value="Unassembled WGS sequence"/>
</dbReference>
<feature type="region of interest" description="Disordered" evidence="1">
    <location>
        <begin position="110"/>
        <end position="256"/>
    </location>
</feature>
<evidence type="ECO:0000259" key="2">
    <source>
        <dbReference type="Pfam" id="PF12932"/>
    </source>
</evidence>
<dbReference type="OrthoDB" id="8918678at2759"/>
<evidence type="ECO:0000313" key="4">
    <source>
        <dbReference type="Proteomes" id="UP000288216"/>
    </source>
</evidence>
<feature type="region of interest" description="Disordered" evidence="1">
    <location>
        <begin position="516"/>
        <end position="565"/>
    </location>
</feature>
<organism evidence="3 4">
    <name type="scientific">Scyliorhinus torazame</name>
    <name type="common">Cloudy catshark</name>
    <name type="synonym">Catulus torazame</name>
    <dbReference type="NCBI Taxonomy" id="75743"/>
    <lineage>
        <taxon>Eukaryota</taxon>
        <taxon>Metazoa</taxon>
        <taxon>Chordata</taxon>
        <taxon>Craniata</taxon>
        <taxon>Vertebrata</taxon>
        <taxon>Chondrichthyes</taxon>
        <taxon>Elasmobranchii</taxon>
        <taxon>Galeomorphii</taxon>
        <taxon>Galeoidea</taxon>
        <taxon>Carcharhiniformes</taxon>
        <taxon>Scyliorhinidae</taxon>
        <taxon>Scyliorhinus</taxon>
    </lineage>
</organism>
<dbReference type="GO" id="GO:0070971">
    <property type="term" value="C:endoplasmic reticulum exit site"/>
    <property type="evidence" value="ECO:0007669"/>
    <property type="project" value="TreeGrafter"/>
</dbReference>
<feature type="compositionally biased region" description="Polar residues" evidence="1">
    <location>
        <begin position="177"/>
        <end position="188"/>
    </location>
</feature>
<accession>A0A401PZU5</accession>
<evidence type="ECO:0000313" key="3">
    <source>
        <dbReference type="EMBL" id="GCB78610.1"/>
    </source>
</evidence>
<dbReference type="PANTHER" id="PTHR13402:SF13">
    <property type="entry name" value="PROTEIN TRANSPORT PROTEIN SEC16A"/>
    <property type="match status" value="1"/>
</dbReference>
<dbReference type="PANTHER" id="PTHR13402">
    <property type="entry name" value="RGPR-RELATED"/>
    <property type="match status" value="1"/>
</dbReference>
<dbReference type="EMBL" id="BFAA01014454">
    <property type="protein sequence ID" value="GCB78610.1"/>
    <property type="molecule type" value="Genomic_DNA"/>
</dbReference>
<dbReference type="GO" id="GO:0007030">
    <property type="term" value="P:Golgi organization"/>
    <property type="evidence" value="ECO:0007669"/>
    <property type="project" value="TreeGrafter"/>
</dbReference>
<dbReference type="GO" id="GO:0070973">
    <property type="term" value="P:protein localization to endoplasmic reticulum exit site"/>
    <property type="evidence" value="ECO:0007669"/>
    <property type="project" value="TreeGrafter"/>
</dbReference>
<dbReference type="AlphaFoldDB" id="A0A401PZU5"/>
<name>A0A401PZU5_SCYTO</name>
<keyword evidence="4" id="KW-1185">Reference proteome</keyword>
<gene>
    <name evidence="3" type="ORF">scyTo_0019438</name>
</gene>
<protein>
    <recommendedName>
        <fullName evidence="2">Sec16 central conserved domain-containing protein</fullName>
    </recommendedName>
</protein>
<feature type="compositionally biased region" description="Low complexity" evidence="1">
    <location>
        <begin position="155"/>
        <end position="176"/>
    </location>
</feature>
<feature type="compositionally biased region" description="Basic and acidic residues" evidence="1">
    <location>
        <begin position="211"/>
        <end position="221"/>
    </location>
</feature>
<reference evidence="3 4" key="1">
    <citation type="journal article" date="2018" name="Nat. Ecol. Evol.">
        <title>Shark genomes provide insights into elasmobranch evolution and the origin of vertebrates.</title>
        <authorList>
            <person name="Hara Y"/>
            <person name="Yamaguchi K"/>
            <person name="Onimaru K"/>
            <person name="Kadota M"/>
            <person name="Koyanagi M"/>
            <person name="Keeley SD"/>
            <person name="Tatsumi K"/>
            <person name="Tanaka K"/>
            <person name="Motone F"/>
            <person name="Kageyama Y"/>
            <person name="Nozu R"/>
            <person name="Adachi N"/>
            <person name="Nishimura O"/>
            <person name="Nakagawa R"/>
            <person name="Tanegashima C"/>
            <person name="Kiyatake I"/>
            <person name="Matsumoto R"/>
            <person name="Murakumo K"/>
            <person name="Nishida K"/>
            <person name="Terakita A"/>
            <person name="Kuratani S"/>
            <person name="Sato K"/>
            <person name="Hyodo S Kuraku.S."/>
        </authorList>
    </citation>
    <scope>NUCLEOTIDE SEQUENCE [LARGE SCALE GENOMIC DNA]</scope>
</reference>
<comment type="caution">
    <text evidence="3">The sequence shown here is derived from an EMBL/GenBank/DDBJ whole genome shotgun (WGS) entry which is preliminary data.</text>
</comment>
<feature type="compositionally biased region" description="Low complexity" evidence="1">
    <location>
        <begin position="536"/>
        <end position="546"/>
    </location>
</feature>
<dbReference type="STRING" id="75743.A0A401PZU5"/>
<dbReference type="InterPro" id="IPR024340">
    <property type="entry name" value="Sec16_CCD"/>
</dbReference>